<dbReference type="OrthoDB" id="8559109at2"/>
<accession>E8LHT0</accession>
<dbReference type="InterPro" id="IPR051598">
    <property type="entry name" value="TSUP/Inactive_protease-like"/>
</dbReference>
<evidence type="ECO:0000256" key="5">
    <source>
        <dbReference type="ARBA" id="ARBA00023136"/>
    </source>
</evidence>
<feature type="transmembrane region" description="Helical" evidence="6">
    <location>
        <begin position="208"/>
        <end position="230"/>
    </location>
</feature>
<dbReference type="eggNOG" id="COG0730">
    <property type="taxonomic scope" value="Bacteria"/>
</dbReference>
<comment type="subcellular location">
    <subcellularLocation>
        <location evidence="6">Cell membrane</location>
        <topology evidence="6">Multi-pass membrane protein</topology>
    </subcellularLocation>
    <subcellularLocation>
        <location evidence="1">Membrane</location>
        <topology evidence="1">Multi-pass membrane protein</topology>
    </subcellularLocation>
</comment>
<keyword evidence="3 6" id="KW-0812">Transmembrane</keyword>
<keyword evidence="6" id="KW-1003">Cell membrane</keyword>
<dbReference type="InterPro" id="IPR002781">
    <property type="entry name" value="TM_pro_TauE-like"/>
</dbReference>
<keyword evidence="8" id="KW-1185">Reference proteome</keyword>
<feature type="transmembrane region" description="Helical" evidence="6">
    <location>
        <begin position="37"/>
        <end position="58"/>
    </location>
</feature>
<feature type="transmembrane region" description="Helical" evidence="6">
    <location>
        <begin position="236"/>
        <end position="256"/>
    </location>
</feature>
<dbReference type="RefSeq" id="WP_009142468.1">
    <property type="nucleotide sequence ID" value="NZ_GL830946.1"/>
</dbReference>
<name>E8LHT0_SUCHY</name>
<dbReference type="Proteomes" id="UP000018458">
    <property type="component" value="Unassembled WGS sequence"/>
</dbReference>
<dbReference type="PANTHER" id="PTHR43701:SF5">
    <property type="entry name" value="MEMBRANE TRANSPORTER PROTEIN-RELATED"/>
    <property type="match status" value="1"/>
</dbReference>
<evidence type="ECO:0000313" key="8">
    <source>
        <dbReference type="Proteomes" id="UP000018458"/>
    </source>
</evidence>
<dbReference type="AlphaFoldDB" id="E8LHT0"/>
<comment type="caution">
    <text evidence="7">The sequence shown here is derived from an EMBL/GenBank/DDBJ whole genome shotgun (WGS) entry which is preliminary data.</text>
</comment>
<dbReference type="STRING" id="762983.HMPREF9444_00242"/>
<feature type="transmembrane region" description="Helical" evidence="6">
    <location>
        <begin position="79"/>
        <end position="99"/>
    </location>
</feature>
<dbReference type="GO" id="GO:0005886">
    <property type="term" value="C:plasma membrane"/>
    <property type="evidence" value="ECO:0007669"/>
    <property type="project" value="UniProtKB-SubCell"/>
</dbReference>
<evidence type="ECO:0000256" key="6">
    <source>
        <dbReference type="RuleBase" id="RU363041"/>
    </source>
</evidence>
<keyword evidence="5 6" id="KW-0472">Membrane</keyword>
<sequence>MLQEILDEIILFSVSFIANLFASVSGGGAGFVQFPLLILMGLPFAEALGTHKVAVIFLGVGALSKKKSEHGKFNLDRQIALLMLFIGCPAVVAGTLIVISVPSQIAEIAVGIITIAAGFYTFFKKQFGSNANPERSKLRVLAGTLAIIAVGLFSGSLSSGAGLFATLTFVSIFRLDLKSAILHTMVFVATIWNIVGAITVGSVTAIHWAWVPVLIAATFLGSFAGTTLLIKLPVKIVRLVFSCVAIMSGIILISTAV</sequence>
<dbReference type="EMBL" id="AEVO01000008">
    <property type="protein sequence ID" value="EFY07975.1"/>
    <property type="molecule type" value="Genomic_DNA"/>
</dbReference>
<evidence type="ECO:0000313" key="7">
    <source>
        <dbReference type="EMBL" id="EFY07975.1"/>
    </source>
</evidence>
<feature type="transmembrane region" description="Helical" evidence="6">
    <location>
        <begin position="144"/>
        <end position="174"/>
    </location>
</feature>
<evidence type="ECO:0000256" key="3">
    <source>
        <dbReference type="ARBA" id="ARBA00022692"/>
    </source>
</evidence>
<feature type="transmembrane region" description="Helical" evidence="6">
    <location>
        <begin position="9"/>
        <end position="31"/>
    </location>
</feature>
<organism evidence="7 8">
    <name type="scientific">Succinatimonas hippei (strain DSM 22608 / JCM 16073 / KCTC 15190 / YIT 12066)</name>
    <dbReference type="NCBI Taxonomy" id="762983"/>
    <lineage>
        <taxon>Bacteria</taxon>
        <taxon>Pseudomonadati</taxon>
        <taxon>Pseudomonadota</taxon>
        <taxon>Gammaproteobacteria</taxon>
        <taxon>Aeromonadales</taxon>
        <taxon>Succinivibrionaceae</taxon>
        <taxon>Succinatimonas</taxon>
    </lineage>
</organism>
<feature type="transmembrane region" description="Helical" evidence="6">
    <location>
        <begin position="105"/>
        <end position="123"/>
    </location>
</feature>
<feature type="transmembrane region" description="Helical" evidence="6">
    <location>
        <begin position="180"/>
        <end position="201"/>
    </location>
</feature>
<dbReference type="PANTHER" id="PTHR43701">
    <property type="entry name" value="MEMBRANE TRANSPORTER PROTEIN MJ0441-RELATED"/>
    <property type="match status" value="1"/>
</dbReference>
<dbReference type="HOGENOM" id="CLU_045498_2_0_6"/>
<evidence type="ECO:0000256" key="2">
    <source>
        <dbReference type="ARBA" id="ARBA00009142"/>
    </source>
</evidence>
<protein>
    <recommendedName>
        <fullName evidence="6">Probable membrane transporter protein</fullName>
    </recommendedName>
</protein>
<evidence type="ECO:0000256" key="1">
    <source>
        <dbReference type="ARBA" id="ARBA00004141"/>
    </source>
</evidence>
<dbReference type="Pfam" id="PF01925">
    <property type="entry name" value="TauE"/>
    <property type="match status" value="1"/>
</dbReference>
<proteinExistence type="inferred from homology"/>
<reference evidence="7 8" key="1">
    <citation type="submission" date="2011-01" db="EMBL/GenBank/DDBJ databases">
        <authorList>
            <person name="Weinstock G."/>
            <person name="Sodergren E."/>
            <person name="Clifton S."/>
            <person name="Fulton L."/>
            <person name="Fulton B."/>
            <person name="Courtney L."/>
            <person name="Fronick C."/>
            <person name="Harrison M."/>
            <person name="Strong C."/>
            <person name="Farmer C."/>
            <person name="Delahaunty K."/>
            <person name="Markovic C."/>
            <person name="Hall O."/>
            <person name="Minx P."/>
            <person name="Tomlinson C."/>
            <person name="Mitreva M."/>
            <person name="Hou S."/>
            <person name="Chen J."/>
            <person name="Wollam A."/>
            <person name="Pepin K.H."/>
            <person name="Johnson M."/>
            <person name="Bhonagiri V."/>
            <person name="Zhang X."/>
            <person name="Suruliraj S."/>
            <person name="Warren W."/>
            <person name="Chinwalla A."/>
            <person name="Mardis E.R."/>
            <person name="Wilson R.K."/>
        </authorList>
    </citation>
    <scope>NUCLEOTIDE SEQUENCE [LARGE SCALE GENOMIC DNA]</scope>
    <source>
        <strain evidence="8">DSM 22608 / JCM 16073 / KCTC 15190 / YIT 12066</strain>
    </source>
</reference>
<evidence type="ECO:0000256" key="4">
    <source>
        <dbReference type="ARBA" id="ARBA00022989"/>
    </source>
</evidence>
<comment type="similarity">
    <text evidence="2 6">Belongs to the 4-toluene sulfonate uptake permease (TSUP) (TC 2.A.102) family.</text>
</comment>
<gene>
    <name evidence="7" type="ORF">HMPREF9444_00242</name>
</gene>
<keyword evidence="4 6" id="KW-1133">Transmembrane helix</keyword>